<dbReference type="eggNOG" id="COG1164">
    <property type="taxonomic scope" value="Bacteria"/>
</dbReference>
<dbReference type="Gene3D" id="1.20.140.70">
    <property type="entry name" value="Oligopeptidase f, N-terminal domain"/>
    <property type="match status" value="1"/>
</dbReference>
<dbReference type="InterPro" id="IPR013647">
    <property type="entry name" value="OligopepF_N_dom"/>
</dbReference>
<feature type="domain" description="Oligopeptidase F N-terminal" evidence="1">
    <location>
        <begin position="110"/>
        <end position="174"/>
    </location>
</feature>
<proteinExistence type="predicted"/>
<evidence type="ECO:0000313" key="3">
    <source>
        <dbReference type="Proteomes" id="UP000030403"/>
    </source>
</evidence>
<evidence type="ECO:0000313" key="2">
    <source>
        <dbReference type="EMBL" id="KGX90128.1"/>
    </source>
</evidence>
<evidence type="ECO:0000259" key="1">
    <source>
        <dbReference type="Pfam" id="PF08439"/>
    </source>
</evidence>
<organism evidence="2 3">
    <name type="scientific">Pontibacillus marinus BH030004 = DSM 16465</name>
    <dbReference type="NCBI Taxonomy" id="1385511"/>
    <lineage>
        <taxon>Bacteria</taxon>
        <taxon>Bacillati</taxon>
        <taxon>Bacillota</taxon>
        <taxon>Bacilli</taxon>
        <taxon>Bacillales</taxon>
        <taxon>Bacillaceae</taxon>
        <taxon>Pontibacillus</taxon>
    </lineage>
</organism>
<dbReference type="EMBL" id="AVPF01000009">
    <property type="protein sequence ID" value="KGX90128.1"/>
    <property type="molecule type" value="Genomic_DNA"/>
</dbReference>
<keyword evidence="3" id="KW-1185">Reference proteome</keyword>
<dbReference type="Pfam" id="PF08439">
    <property type="entry name" value="Peptidase_M3_N"/>
    <property type="match status" value="1"/>
</dbReference>
<dbReference type="Proteomes" id="UP000030403">
    <property type="component" value="Unassembled WGS sequence"/>
</dbReference>
<dbReference type="STRING" id="1385511.GCA_000425225_02609"/>
<dbReference type="CDD" id="cd09607">
    <property type="entry name" value="M3B_PepF"/>
    <property type="match status" value="1"/>
</dbReference>
<dbReference type="SUPFAM" id="SSF55486">
    <property type="entry name" value="Metalloproteases ('zincins'), catalytic domain"/>
    <property type="match status" value="1"/>
</dbReference>
<dbReference type="RefSeq" id="WP_027446292.1">
    <property type="nucleotide sequence ID" value="NZ_AULJ01000032.1"/>
</dbReference>
<dbReference type="OrthoDB" id="9769691at2"/>
<dbReference type="Gene3D" id="1.10.1370.20">
    <property type="entry name" value="Oligoendopeptidase f, C-terminal domain"/>
    <property type="match status" value="1"/>
</dbReference>
<dbReference type="AlphaFoldDB" id="A0A0A5GFY2"/>
<comment type="caution">
    <text evidence="2">The sequence shown here is derived from an EMBL/GenBank/DDBJ whole genome shotgun (WGS) entry which is preliminary data.</text>
</comment>
<reference evidence="2 3" key="1">
    <citation type="submission" date="2013-08" db="EMBL/GenBank/DDBJ databases">
        <authorList>
            <person name="Huang J."/>
            <person name="Wang G."/>
        </authorList>
    </citation>
    <scope>NUCLEOTIDE SEQUENCE [LARGE SCALE GENOMIC DNA]</scope>
    <source>
        <strain evidence="2 3">BH030004</strain>
    </source>
</reference>
<sequence>MELTLNKQWDLDSIYPGGKHSEKLKKQITQLNHEIPVLIEELQSPLTPQELAQHIQDIQHVALNAFQVDEYCICLYSDHVQDEDALKLLDQSNHIKAKVQSLKIELDGKLGELTDKEWNELLEDKTLKSIRPFLLHKKQKLSEQLPQQIEEVINTLSVNGIRGWEDHYEQLLHRLEVPVEWDGETQKLSINEAIIQSMLDTNREKRKVTAKAVEEVCHQHEDQFASIFNHFAGFRLDTYQLRGFENTQKELYENNRIQEDSLTSMLKAIEQNQELIQRFTKRKAQLMGLEQLSYYDMYAPYFTSKSKLTYETAADIVTKQFQSFSEEMGHIADRAFNEQWIDAESRKHKGFGAFCASMPIEKQSRVLLSFKGDYQDVVTLAHELGHAYHNSILQKEPTFSQDTGTSLAETASTFAENLVLDAAIQLAETDEDRLSLLEMKITNALKYLSLIPAKFDFEKQFYEKRKTEKLSANEVKNLMLETEKRWTKNQLEEYDPYNWITISHFYSSEDSFYNIPYTIGYLFSNGIYALSKTKGKGFANEYEQLLSHTGKMSLEQLGEKFLNQDLTEEDFWQKSIQPILEAIEEFEKLTEKYV</sequence>
<name>A0A0A5GFY2_9BACI</name>
<dbReference type="InterPro" id="IPR034006">
    <property type="entry name" value="M3B_PepF_2"/>
</dbReference>
<gene>
    <name evidence="2" type="ORF">N783_01160</name>
</gene>
<protein>
    <recommendedName>
        <fullName evidence="1">Oligopeptidase F N-terminal domain-containing protein</fullName>
    </recommendedName>
</protein>
<accession>A0A0A5GFY2</accession>
<dbReference type="InterPro" id="IPR042088">
    <property type="entry name" value="OligoPept_F_C"/>
</dbReference>